<reference evidence="2" key="1">
    <citation type="submission" date="2020-01" db="EMBL/GenBank/DDBJ databases">
        <title>Insect and environment-associated Actinomycetes.</title>
        <authorList>
            <person name="Currrie C."/>
            <person name="Chevrette M."/>
            <person name="Carlson C."/>
            <person name="Stubbendieck R."/>
            <person name="Wendt-Pienkowski E."/>
        </authorList>
    </citation>
    <scope>NUCLEOTIDE SEQUENCE</scope>
    <source>
        <strain evidence="2">SID7499</strain>
    </source>
</reference>
<feature type="region of interest" description="Disordered" evidence="1">
    <location>
        <begin position="1"/>
        <end position="46"/>
    </location>
</feature>
<accession>A0A6G3XGE7</accession>
<proteinExistence type="predicted"/>
<dbReference type="AlphaFoldDB" id="A0A6G3XGE7"/>
<name>A0A6G3XGE7_9ACTN</name>
<sequence length="46" mass="4676">MGAPFHDAAQWPGERLVGIGPGPEGGVRTMSLEGGTQKNLGADQGQ</sequence>
<evidence type="ECO:0000256" key="1">
    <source>
        <dbReference type="SAM" id="MobiDB-lite"/>
    </source>
</evidence>
<comment type="caution">
    <text evidence="2">The sequence shown here is derived from an EMBL/GenBank/DDBJ whole genome shotgun (WGS) entry which is preliminary data.</text>
</comment>
<gene>
    <name evidence="2" type="ORF">G3M58_61680</name>
</gene>
<organism evidence="2">
    <name type="scientific">Streptomyces sp. SID7499</name>
    <dbReference type="NCBI Taxonomy" id="2706086"/>
    <lineage>
        <taxon>Bacteria</taxon>
        <taxon>Bacillati</taxon>
        <taxon>Actinomycetota</taxon>
        <taxon>Actinomycetes</taxon>
        <taxon>Kitasatosporales</taxon>
        <taxon>Streptomycetaceae</taxon>
        <taxon>Streptomyces</taxon>
    </lineage>
</organism>
<evidence type="ECO:0000313" key="2">
    <source>
        <dbReference type="EMBL" id="NEE16866.1"/>
    </source>
</evidence>
<feature type="compositionally biased region" description="Polar residues" evidence="1">
    <location>
        <begin position="34"/>
        <end position="46"/>
    </location>
</feature>
<dbReference type="EMBL" id="JAAGMN010006422">
    <property type="protein sequence ID" value="NEE16866.1"/>
    <property type="molecule type" value="Genomic_DNA"/>
</dbReference>
<protein>
    <submittedName>
        <fullName evidence="2">Uncharacterized protein</fullName>
    </submittedName>
</protein>